<evidence type="ECO:0000256" key="4">
    <source>
        <dbReference type="ARBA" id="ARBA00022729"/>
    </source>
</evidence>
<dbReference type="PROSITE" id="PS51257">
    <property type="entry name" value="PROKAR_LIPOPROTEIN"/>
    <property type="match status" value="1"/>
</dbReference>
<dbReference type="Pfam" id="PF00578">
    <property type="entry name" value="AhpC-TSA"/>
    <property type="match status" value="1"/>
</dbReference>
<evidence type="ECO:0000256" key="8">
    <source>
        <dbReference type="SAM" id="MobiDB-lite"/>
    </source>
</evidence>
<proteinExistence type="inferred from homology"/>
<sequence length="180" mass="19105">MPRRLTASLAAAAILLAACGPSNAESERSDNAASTPPAAHGQTARVPTQLQFSAKTLDGQPFSGESLSGRPSVLWFWAPWCPRCQRDAPTVAQVAAANAAVTFVGVAARAQLSDMRSFVDTYRLGGITQLDDTDGTIWARFGVTHQPAYAFVDSKGSVDVVKDSMPESQLTERVRALAAR</sequence>
<dbReference type="Proteomes" id="UP000193487">
    <property type="component" value="Unassembled WGS sequence"/>
</dbReference>
<dbReference type="PROSITE" id="PS51352">
    <property type="entry name" value="THIOREDOXIN_2"/>
    <property type="match status" value="1"/>
</dbReference>
<dbReference type="AlphaFoldDB" id="A0A1X1YK18"/>
<comment type="function">
    <text evidence="6">Disulfide oxidoreductase that catalyzes the oxidation of reduced, unfolded secreted proteins to form disulfide bonds. Despite a weak homology to thioredoxin this cannot serve as a substrate for thioredoxin reductase.</text>
</comment>
<keyword evidence="12" id="KW-1185">Reference proteome</keyword>
<keyword evidence="5" id="KW-0676">Redox-active center</keyword>
<dbReference type="InterPro" id="IPR000866">
    <property type="entry name" value="AhpC/TSA"/>
</dbReference>
<comment type="similarity">
    <text evidence="2">Belongs to the thioredoxin family.</text>
</comment>
<dbReference type="PANTHER" id="PTHR42852">
    <property type="entry name" value="THIOL:DISULFIDE INTERCHANGE PROTEIN DSBE"/>
    <property type="match status" value="1"/>
</dbReference>
<name>A0A1X1YK18_9MYCO</name>
<dbReference type="EMBL" id="LQPE01000008">
    <property type="protein sequence ID" value="ORW11404.1"/>
    <property type="molecule type" value="Genomic_DNA"/>
</dbReference>
<evidence type="ECO:0000256" key="2">
    <source>
        <dbReference type="ARBA" id="ARBA00008987"/>
    </source>
</evidence>
<dbReference type="RefSeq" id="WP_045383031.1">
    <property type="nucleotide sequence ID" value="NZ_BBKA01000093.1"/>
</dbReference>
<keyword evidence="4 9" id="KW-0732">Signal</keyword>
<feature type="chain" id="PRO_5010853594" description="Soluble secreted antigen MPT53" evidence="9">
    <location>
        <begin position="25"/>
        <end position="180"/>
    </location>
</feature>
<dbReference type="InterPro" id="IPR013766">
    <property type="entry name" value="Thioredoxin_domain"/>
</dbReference>
<evidence type="ECO:0000256" key="5">
    <source>
        <dbReference type="ARBA" id="ARBA00023284"/>
    </source>
</evidence>
<evidence type="ECO:0000256" key="6">
    <source>
        <dbReference type="ARBA" id="ARBA00055273"/>
    </source>
</evidence>
<dbReference type="FunFam" id="3.40.30.10:FF:000238">
    <property type="entry name" value="Soluble secreted antigen Mpt53"/>
    <property type="match status" value="1"/>
</dbReference>
<dbReference type="Gene3D" id="3.40.30.10">
    <property type="entry name" value="Glutaredoxin"/>
    <property type="match status" value="1"/>
</dbReference>
<evidence type="ECO:0000313" key="11">
    <source>
        <dbReference type="EMBL" id="ORW11404.1"/>
    </source>
</evidence>
<protein>
    <recommendedName>
        <fullName evidence="7">Soluble secreted antigen MPT53</fullName>
    </recommendedName>
</protein>
<dbReference type="InterPro" id="IPR050553">
    <property type="entry name" value="Thioredoxin_ResA/DsbE_sf"/>
</dbReference>
<evidence type="ECO:0000256" key="1">
    <source>
        <dbReference type="ARBA" id="ARBA00004613"/>
    </source>
</evidence>
<dbReference type="GO" id="GO:0016209">
    <property type="term" value="F:antioxidant activity"/>
    <property type="evidence" value="ECO:0007669"/>
    <property type="project" value="InterPro"/>
</dbReference>
<dbReference type="PANTHER" id="PTHR42852:SF17">
    <property type="entry name" value="THIOREDOXIN-LIKE PROTEIN HI_1115"/>
    <property type="match status" value="1"/>
</dbReference>
<reference evidence="11 12" key="1">
    <citation type="submission" date="2016-01" db="EMBL/GenBank/DDBJ databases">
        <title>The new phylogeny of the genus Mycobacterium.</title>
        <authorList>
            <person name="Tarcisio F."/>
            <person name="Conor M."/>
            <person name="Antonella G."/>
            <person name="Elisabetta G."/>
            <person name="Giulia F.S."/>
            <person name="Sara T."/>
            <person name="Anna F."/>
            <person name="Clotilde B."/>
            <person name="Roberto B."/>
            <person name="Veronica D.S."/>
            <person name="Fabio R."/>
            <person name="Monica P."/>
            <person name="Olivier J."/>
            <person name="Enrico T."/>
            <person name="Nicola S."/>
        </authorList>
    </citation>
    <scope>NUCLEOTIDE SEQUENCE [LARGE SCALE GENOMIC DNA]</scope>
    <source>
        <strain evidence="11 12">DSM 45166</strain>
    </source>
</reference>
<keyword evidence="3" id="KW-0964">Secreted</keyword>
<evidence type="ECO:0000256" key="3">
    <source>
        <dbReference type="ARBA" id="ARBA00022525"/>
    </source>
</evidence>
<feature type="region of interest" description="Disordered" evidence="8">
    <location>
        <begin position="25"/>
        <end position="46"/>
    </location>
</feature>
<comment type="caution">
    <text evidence="11">The sequence shown here is derived from an EMBL/GenBank/DDBJ whole genome shotgun (WGS) entry which is preliminary data.</text>
</comment>
<dbReference type="InterPro" id="IPR036249">
    <property type="entry name" value="Thioredoxin-like_sf"/>
</dbReference>
<feature type="domain" description="Thioredoxin" evidence="10">
    <location>
        <begin position="43"/>
        <end position="179"/>
    </location>
</feature>
<evidence type="ECO:0000259" key="10">
    <source>
        <dbReference type="PROSITE" id="PS51352"/>
    </source>
</evidence>
<evidence type="ECO:0000256" key="7">
    <source>
        <dbReference type="ARBA" id="ARBA00067724"/>
    </source>
</evidence>
<comment type="subcellular location">
    <subcellularLocation>
        <location evidence="1">Secreted</location>
    </subcellularLocation>
</comment>
<gene>
    <name evidence="11" type="ORF">AWC14_19135</name>
</gene>
<feature type="signal peptide" evidence="9">
    <location>
        <begin position="1"/>
        <end position="24"/>
    </location>
</feature>
<dbReference type="SUPFAM" id="SSF52833">
    <property type="entry name" value="Thioredoxin-like"/>
    <property type="match status" value="1"/>
</dbReference>
<evidence type="ECO:0000313" key="12">
    <source>
        <dbReference type="Proteomes" id="UP000193487"/>
    </source>
</evidence>
<organism evidence="11 12">
    <name type="scientific">Mycobacterium kyorinense</name>
    <dbReference type="NCBI Taxonomy" id="487514"/>
    <lineage>
        <taxon>Bacteria</taxon>
        <taxon>Bacillati</taxon>
        <taxon>Actinomycetota</taxon>
        <taxon>Actinomycetes</taxon>
        <taxon>Mycobacteriales</taxon>
        <taxon>Mycobacteriaceae</taxon>
        <taxon>Mycobacterium</taxon>
    </lineage>
</organism>
<accession>A0A1X1YK18</accession>
<dbReference type="GO" id="GO:0016491">
    <property type="term" value="F:oxidoreductase activity"/>
    <property type="evidence" value="ECO:0007669"/>
    <property type="project" value="InterPro"/>
</dbReference>
<dbReference type="GO" id="GO:0005576">
    <property type="term" value="C:extracellular region"/>
    <property type="evidence" value="ECO:0007669"/>
    <property type="project" value="UniProtKB-SubCell"/>
</dbReference>
<evidence type="ECO:0000256" key="9">
    <source>
        <dbReference type="SAM" id="SignalP"/>
    </source>
</evidence>
<dbReference type="OrthoDB" id="9790194at2"/>